<comment type="subcellular location">
    <subcellularLocation>
        <location evidence="1">Cell membrane</location>
        <topology evidence="1">Multi-pass membrane protein</topology>
    </subcellularLocation>
</comment>
<reference evidence="8 9" key="1">
    <citation type="journal article" date="2019" name="Int. J. Syst. Evol. Microbiol.">
        <title>The Global Catalogue of Microorganisms (GCM) 10K type strain sequencing project: providing services to taxonomists for standard genome sequencing and annotation.</title>
        <authorList>
            <consortium name="The Broad Institute Genomics Platform"/>
            <consortium name="The Broad Institute Genome Sequencing Center for Infectious Disease"/>
            <person name="Wu L."/>
            <person name="Ma J."/>
        </authorList>
    </citation>
    <scope>NUCLEOTIDE SEQUENCE [LARGE SCALE GENOMIC DNA]</scope>
    <source>
        <strain evidence="8 9">JCM 13378</strain>
    </source>
</reference>
<feature type="transmembrane region" description="Helical" evidence="6">
    <location>
        <begin position="125"/>
        <end position="144"/>
    </location>
</feature>
<organism evidence="8 9">
    <name type="scientific">Bowmanella denitrificans</name>
    <dbReference type="NCBI Taxonomy" id="366582"/>
    <lineage>
        <taxon>Bacteria</taxon>
        <taxon>Pseudomonadati</taxon>
        <taxon>Pseudomonadota</taxon>
        <taxon>Gammaproteobacteria</taxon>
        <taxon>Alteromonadales</taxon>
        <taxon>Alteromonadaceae</taxon>
        <taxon>Bowmanella</taxon>
    </lineage>
</organism>
<dbReference type="EMBL" id="BAAAEI010000024">
    <property type="protein sequence ID" value="GAA0371225.1"/>
    <property type="molecule type" value="Genomic_DNA"/>
</dbReference>
<proteinExistence type="predicted"/>
<keyword evidence="9" id="KW-1185">Reference proteome</keyword>
<feature type="domain" description="EamA" evidence="7">
    <location>
        <begin position="153"/>
        <end position="287"/>
    </location>
</feature>
<feature type="transmembrane region" description="Helical" evidence="6">
    <location>
        <begin position="156"/>
        <end position="172"/>
    </location>
</feature>
<feature type="transmembrane region" description="Helical" evidence="6">
    <location>
        <begin position="184"/>
        <end position="203"/>
    </location>
</feature>
<evidence type="ECO:0000256" key="2">
    <source>
        <dbReference type="ARBA" id="ARBA00022475"/>
    </source>
</evidence>
<dbReference type="InterPro" id="IPR050638">
    <property type="entry name" value="AA-Vitamin_Transporters"/>
</dbReference>
<feature type="transmembrane region" description="Helical" evidence="6">
    <location>
        <begin position="40"/>
        <end position="57"/>
    </location>
</feature>
<dbReference type="Pfam" id="PF00892">
    <property type="entry name" value="EamA"/>
    <property type="match status" value="2"/>
</dbReference>
<evidence type="ECO:0000256" key="3">
    <source>
        <dbReference type="ARBA" id="ARBA00022692"/>
    </source>
</evidence>
<keyword evidence="3 6" id="KW-0812">Transmembrane</keyword>
<feature type="domain" description="EamA" evidence="7">
    <location>
        <begin position="10"/>
        <end position="141"/>
    </location>
</feature>
<evidence type="ECO:0000256" key="6">
    <source>
        <dbReference type="SAM" id="Phobius"/>
    </source>
</evidence>
<comment type="caution">
    <text evidence="8">The sequence shown here is derived from an EMBL/GenBank/DDBJ whole genome shotgun (WGS) entry which is preliminary data.</text>
</comment>
<evidence type="ECO:0000256" key="5">
    <source>
        <dbReference type="ARBA" id="ARBA00023136"/>
    </source>
</evidence>
<dbReference type="RefSeq" id="WP_343847201.1">
    <property type="nucleotide sequence ID" value="NZ_BAAAEI010000024.1"/>
</dbReference>
<feature type="transmembrane region" description="Helical" evidence="6">
    <location>
        <begin position="69"/>
        <end position="91"/>
    </location>
</feature>
<evidence type="ECO:0000256" key="4">
    <source>
        <dbReference type="ARBA" id="ARBA00022989"/>
    </source>
</evidence>
<dbReference type="Proteomes" id="UP001501757">
    <property type="component" value="Unassembled WGS sequence"/>
</dbReference>
<dbReference type="SUPFAM" id="SSF103481">
    <property type="entry name" value="Multidrug resistance efflux transporter EmrE"/>
    <property type="match status" value="2"/>
</dbReference>
<name>A0ABN0XRR8_9ALTE</name>
<keyword evidence="4 6" id="KW-1133">Transmembrane helix</keyword>
<dbReference type="PANTHER" id="PTHR32322">
    <property type="entry name" value="INNER MEMBRANE TRANSPORTER"/>
    <property type="match status" value="1"/>
</dbReference>
<dbReference type="PANTHER" id="PTHR32322:SF18">
    <property type="entry name" value="S-ADENOSYLMETHIONINE_S-ADENOSYLHOMOCYSTEINE TRANSPORTER"/>
    <property type="match status" value="1"/>
</dbReference>
<dbReference type="InterPro" id="IPR037185">
    <property type="entry name" value="EmrE-like"/>
</dbReference>
<feature type="transmembrane region" description="Helical" evidence="6">
    <location>
        <begin position="248"/>
        <end position="269"/>
    </location>
</feature>
<protein>
    <submittedName>
        <fullName evidence="8">DMT family transporter</fullName>
    </submittedName>
</protein>
<keyword evidence="5 6" id="KW-0472">Membrane</keyword>
<feature type="transmembrane region" description="Helical" evidence="6">
    <location>
        <begin position="215"/>
        <end position="236"/>
    </location>
</feature>
<sequence>MHIRESWLWLMAITCIFFWGGNFNAAEAIAGEVPALTAAAERFVIAAAILLLLRLMRGRGESILSANQQLWLIALGGLGVFGFNYAFFLGLQQTSALNGALIMAASPLVTNLLSVWILGTRMRWISVLGILVGLAGVSLVITGNQWQSIQVAKGDLYMLVACLCMCSFTVLSKKHAAAVPPMQLTRWTITVGTLMLCVAALLVEQPLTLIPALSLHTHLLLVYMGVFGTFVAYAFWLQALQGIGPDRLSLCFNLVPVFTLLISLVMGHYPNAAQMVGMMLVITGVMLGSGLFRRLVTPGLGFQKSN</sequence>
<dbReference type="InterPro" id="IPR000620">
    <property type="entry name" value="EamA_dom"/>
</dbReference>
<feature type="transmembrane region" description="Helical" evidence="6">
    <location>
        <begin position="275"/>
        <end position="296"/>
    </location>
</feature>
<accession>A0ABN0XRR8</accession>
<evidence type="ECO:0000256" key="1">
    <source>
        <dbReference type="ARBA" id="ARBA00004651"/>
    </source>
</evidence>
<keyword evidence="2" id="KW-1003">Cell membrane</keyword>
<evidence type="ECO:0000259" key="7">
    <source>
        <dbReference type="Pfam" id="PF00892"/>
    </source>
</evidence>
<feature type="transmembrane region" description="Helical" evidence="6">
    <location>
        <begin position="97"/>
        <end position="118"/>
    </location>
</feature>
<evidence type="ECO:0000313" key="8">
    <source>
        <dbReference type="EMBL" id="GAA0371225.1"/>
    </source>
</evidence>
<evidence type="ECO:0000313" key="9">
    <source>
        <dbReference type="Proteomes" id="UP001501757"/>
    </source>
</evidence>
<gene>
    <name evidence="8" type="ORF">GCM10009092_39470</name>
</gene>